<keyword evidence="12 19" id="KW-1133">Transmembrane helix</keyword>
<proteinExistence type="inferred from homology"/>
<evidence type="ECO:0000256" key="4">
    <source>
        <dbReference type="ARBA" id="ARBA00010561"/>
    </source>
</evidence>
<evidence type="ECO:0000256" key="2">
    <source>
        <dbReference type="ARBA" id="ARBA00004651"/>
    </source>
</evidence>
<dbReference type="OrthoDB" id="2123309at2759"/>
<evidence type="ECO:0000256" key="5">
    <source>
        <dbReference type="ARBA" id="ARBA00013200"/>
    </source>
</evidence>
<dbReference type="STRING" id="329046.A0A1Y2C3M8"/>
<accession>A0A1Y2C3M8</accession>
<dbReference type="Proteomes" id="UP000193642">
    <property type="component" value="Unassembled WGS sequence"/>
</dbReference>
<dbReference type="GO" id="GO:0005886">
    <property type="term" value="C:plasma membrane"/>
    <property type="evidence" value="ECO:0007669"/>
    <property type="project" value="UniProtKB-SubCell"/>
</dbReference>
<dbReference type="GO" id="GO:0051073">
    <property type="term" value="F:adenosylcobinamide-GDP ribazoletransferase activity"/>
    <property type="evidence" value="ECO:0007669"/>
    <property type="project" value="UniProtKB-EC"/>
</dbReference>
<comment type="catalytic activity">
    <reaction evidence="17">
        <text>alpha-ribazole + adenosylcob(III)inamide-GDP = adenosylcob(III)alamin + GMP + H(+)</text>
        <dbReference type="Rhea" id="RHEA:16049"/>
        <dbReference type="ChEBI" id="CHEBI:10329"/>
        <dbReference type="ChEBI" id="CHEBI:15378"/>
        <dbReference type="ChEBI" id="CHEBI:18408"/>
        <dbReference type="ChEBI" id="CHEBI:58115"/>
        <dbReference type="ChEBI" id="CHEBI:60487"/>
        <dbReference type="EC" id="2.7.8.26"/>
    </reaction>
</comment>
<dbReference type="GO" id="GO:0008818">
    <property type="term" value="F:cobalamin 5'-phosphate synthase activity"/>
    <property type="evidence" value="ECO:0007669"/>
    <property type="project" value="InterPro"/>
</dbReference>
<name>A0A1Y2C3M8_9FUNG</name>
<evidence type="ECO:0000256" key="13">
    <source>
        <dbReference type="ARBA" id="ARBA00023136"/>
    </source>
</evidence>
<evidence type="ECO:0000256" key="18">
    <source>
        <dbReference type="ARBA" id="ARBA00049504"/>
    </source>
</evidence>
<comment type="similarity">
    <text evidence="4">Belongs to the CobS family.</text>
</comment>
<dbReference type="PANTHER" id="PTHR34148:SF1">
    <property type="entry name" value="ADENOSYLCOBINAMIDE-GDP RIBAZOLETRANSFERASE"/>
    <property type="match status" value="1"/>
</dbReference>
<keyword evidence="9" id="KW-0808">Transferase</keyword>
<comment type="cofactor">
    <cofactor evidence="1">
        <name>Mg(2+)</name>
        <dbReference type="ChEBI" id="CHEBI:18420"/>
    </cofactor>
</comment>
<dbReference type="Pfam" id="PF02654">
    <property type="entry name" value="CobS"/>
    <property type="match status" value="1"/>
</dbReference>
<keyword evidence="7" id="KW-1003">Cell membrane</keyword>
<evidence type="ECO:0000256" key="7">
    <source>
        <dbReference type="ARBA" id="ARBA00022475"/>
    </source>
</evidence>
<feature type="transmembrane region" description="Helical" evidence="19">
    <location>
        <begin position="50"/>
        <end position="74"/>
    </location>
</feature>
<evidence type="ECO:0000313" key="20">
    <source>
        <dbReference type="EMBL" id="ORY41629.1"/>
    </source>
</evidence>
<comment type="subcellular location">
    <subcellularLocation>
        <location evidence="2">Cell membrane</location>
        <topology evidence="2">Multi-pass membrane protein</topology>
    </subcellularLocation>
</comment>
<evidence type="ECO:0000256" key="3">
    <source>
        <dbReference type="ARBA" id="ARBA00004663"/>
    </source>
</evidence>
<dbReference type="EMBL" id="MCGO01000031">
    <property type="protein sequence ID" value="ORY41629.1"/>
    <property type="molecule type" value="Genomic_DNA"/>
</dbReference>
<evidence type="ECO:0000256" key="10">
    <source>
        <dbReference type="ARBA" id="ARBA00022692"/>
    </source>
</evidence>
<feature type="transmembrane region" description="Helical" evidence="19">
    <location>
        <begin position="246"/>
        <end position="263"/>
    </location>
</feature>
<evidence type="ECO:0000256" key="6">
    <source>
        <dbReference type="ARBA" id="ARBA00015850"/>
    </source>
</evidence>
<keyword evidence="13 19" id="KW-0472">Membrane</keyword>
<evidence type="ECO:0000256" key="9">
    <source>
        <dbReference type="ARBA" id="ARBA00022679"/>
    </source>
</evidence>
<comment type="function">
    <text evidence="14">Joins adenosylcobinamide-GDP and alpha-ribazole to generate adenosylcobalamin (Ado-cobalamin). Also synthesizes adenosylcobalamin 5'-phosphate from adenosylcobinamide-GDP and alpha-ribazole 5'-phosphate.</text>
</comment>
<dbReference type="EC" id="2.7.8.26" evidence="5"/>
<comment type="caution">
    <text evidence="20">The sequence shown here is derived from an EMBL/GenBank/DDBJ whole genome shotgun (WGS) entry which is preliminary data.</text>
</comment>
<evidence type="ECO:0000256" key="11">
    <source>
        <dbReference type="ARBA" id="ARBA00022842"/>
    </source>
</evidence>
<feature type="transmembrane region" description="Helical" evidence="19">
    <location>
        <begin position="214"/>
        <end position="234"/>
    </location>
</feature>
<comment type="pathway">
    <text evidence="3">Cofactor biosynthesis; adenosylcobalamin biosynthesis; adenosylcobalamin from cob(II)yrinate a,c-diamide: step 7/7.</text>
</comment>
<evidence type="ECO:0000256" key="14">
    <source>
        <dbReference type="ARBA" id="ARBA00025228"/>
    </source>
</evidence>
<dbReference type="InterPro" id="IPR003805">
    <property type="entry name" value="CobS"/>
</dbReference>
<keyword evidence="8" id="KW-0169">Cobalamin biosynthesis</keyword>
<keyword evidence="21" id="KW-1185">Reference proteome</keyword>
<evidence type="ECO:0000256" key="17">
    <source>
        <dbReference type="ARBA" id="ARBA00048623"/>
    </source>
</evidence>
<evidence type="ECO:0000256" key="19">
    <source>
        <dbReference type="SAM" id="Phobius"/>
    </source>
</evidence>
<evidence type="ECO:0000256" key="15">
    <source>
        <dbReference type="ARBA" id="ARBA00032605"/>
    </source>
</evidence>
<evidence type="ECO:0000313" key="21">
    <source>
        <dbReference type="Proteomes" id="UP000193642"/>
    </source>
</evidence>
<dbReference type="PANTHER" id="PTHR34148">
    <property type="entry name" value="ADENOSYLCOBINAMIDE-GDP RIBAZOLETRANSFERASE"/>
    <property type="match status" value="1"/>
</dbReference>
<comment type="catalytic activity">
    <reaction evidence="18">
        <text>alpha-ribazole 5'-phosphate + adenosylcob(III)inamide-GDP = adenosylcob(III)alamin 5'-phosphate + GMP + H(+)</text>
        <dbReference type="Rhea" id="RHEA:23560"/>
        <dbReference type="ChEBI" id="CHEBI:15378"/>
        <dbReference type="ChEBI" id="CHEBI:57918"/>
        <dbReference type="ChEBI" id="CHEBI:58115"/>
        <dbReference type="ChEBI" id="CHEBI:60487"/>
        <dbReference type="ChEBI" id="CHEBI:60493"/>
        <dbReference type="EC" id="2.7.8.26"/>
    </reaction>
</comment>
<evidence type="ECO:0000256" key="8">
    <source>
        <dbReference type="ARBA" id="ARBA00022573"/>
    </source>
</evidence>
<gene>
    <name evidence="20" type="ORF">BCR33DRAFT_718783</name>
</gene>
<dbReference type="HAMAP" id="MF_00719">
    <property type="entry name" value="CobS"/>
    <property type="match status" value="1"/>
</dbReference>
<keyword evidence="10 19" id="KW-0812">Transmembrane</keyword>
<reference evidence="20 21" key="1">
    <citation type="submission" date="2016-07" db="EMBL/GenBank/DDBJ databases">
        <title>Pervasive Adenine N6-methylation of Active Genes in Fungi.</title>
        <authorList>
            <consortium name="DOE Joint Genome Institute"/>
            <person name="Mondo S.J."/>
            <person name="Dannebaum R.O."/>
            <person name="Kuo R.C."/>
            <person name="Labutti K."/>
            <person name="Haridas S."/>
            <person name="Kuo A."/>
            <person name="Salamov A."/>
            <person name="Ahrendt S.R."/>
            <person name="Lipzen A."/>
            <person name="Sullivan W."/>
            <person name="Andreopoulos W.B."/>
            <person name="Clum A."/>
            <person name="Lindquist E."/>
            <person name="Daum C."/>
            <person name="Ramamoorthy G.K."/>
            <person name="Gryganskyi A."/>
            <person name="Culley D."/>
            <person name="Magnuson J.K."/>
            <person name="James T.Y."/>
            <person name="O'Malley M.A."/>
            <person name="Stajich J.E."/>
            <person name="Spatafora J.W."/>
            <person name="Visel A."/>
            <person name="Grigoriev I.V."/>
        </authorList>
    </citation>
    <scope>NUCLEOTIDE SEQUENCE [LARGE SCALE GENOMIC DNA]</scope>
    <source>
        <strain evidence="20 21">JEL800</strain>
    </source>
</reference>
<organism evidence="20 21">
    <name type="scientific">Rhizoclosmatium globosum</name>
    <dbReference type="NCBI Taxonomy" id="329046"/>
    <lineage>
        <taxon>Eukaryota</taxon>
        <taxon>Fungi</taxon>
        <taxon>Fungi incertae sedis</taxon>
        <taxon>Chytridiomycota</taxon>
        <taxon>Chytridiomycota incertae sedis</taxon>
        <taxon>Chytridiomycetes</taxon>
        <taxon>Chytridiales</taxon>
        <taxon>Chytriomycetaceae</taxon>
        <taxon>Rhizoclosmatium</taxon>
    </lineage>
</organism>
<dbReference type="UniPathway" id="UPA00148">
    <property type="reaction ID" value="UER00238"/>
</dbReference>
<protein>
    <recommendedName>
        <fullName evidence="6">Adenosylcobinamide-GDP ribazoletransferase</fullName>
        <ecNumber evidence="5">2.7.8.26</ecNumber>
    </recommendedName>
    <alternativeName>
        <fullName evidence="16">Cobalamin synthase</fullName>
    </alternativeName>
    <alternativeName>
        <fullName evidence="15">Cobalamin-5'-phosphate synthase</fullName>
    </alternativeName>
</protein>
<dbReference type="AlphaFoldDB" id="A0A1Y2C3M8"/>
<feature type="transmembrane region" description="Helical" evidence="19">
    <location>
        <begin position="122"/>
        <end position="142"/>
    </location>
</feature>
<evidence type="ECO:0000256" key="12">
    <source>
        <dbReference type="ARBA" id="ARBA00022989"/>
    </source>
</evidence>
<evidence type="ECO:0000256" key="1">
    <source>
        <dbReference type="ARBA" id="ARBA00001946"/>
    </source>
</evidence>
<evidence type="ECO:0000256" key="16">
    <source>
        <dbReference type="ARBA" id="ARBA00032853"/>
    </source>
</evidence>
<sequence>MTGHGSTTANATAPKDVHGHGTPAELTAFYSPSFPRWVNHSMYWLSLGTMYFPLIGVIVGAFGVFWFSLAYYLFPGSTIIPAVIYSMATIRFTGAFHEDGLADMCDGFEHFEIMRDSANGTFAGLGLILFQLTKLGGVAYLIDTIELVPVVSTTLAHPNGPQLLAHVYKLAHLSGILISAHVLARWSCTYLLWRYKYVENASAAGKEFLLTVTTTRMIMATISTIVLVAAALFAVPSSQDYFVKQVAAWIISIYITVGMGRYVNRVIGGVIGDCLGAINQIVECSVYLAFGINWIRVLGDVADLYLMLKAFVDTFVKA</sequence>
<feature type="transmembrane region" description="Helical" evidence="19">
    <location>
        <begin position="170"/>
        <end position="193"/>
    </location>
</feature>
<keyword evidence="11" id="KW-0460">Magnesium</keyword>